<evidence type="ECO:0000313" key="2">
    <source>
        <dbReference type="Proteomes" id="UP000006048"/>
    </source>
</evidence>
<dbReference type="HOGENOM" id="CLU_1805352_0_0_12"/>
<reference evidence="1 2" key="1">
    <citation type="submission" date="2012-06" db="EMBL/GenBank/DDBJ databases">
        <title>The complete chromosome of genome of Turneriella parva DSM 21527.</title>
        <authorList>
            <consortium name="US DOE Joint Genome Institute (JGI-PGF)"/>
            <person name="Lucas S."/>
            <person name="Han J."/>
            <person name="Lapidus A."/>
            <person name="Bruce D."/>
            <person name="Goodwin L."/>
            <person name="Pitluck S."/>
            <person name="Peters L."/>
            <person name="Kyrpides N."/>
            <person name="Mavromatis K."/>
            <person name="Ivanova N."/>
            <person name="Mikhailova N."/>
            <person name="Chertkov O."/>
            <person name="Detter J.C."/>
            <person name="Tapia R."/>
            <person name="Han C."/>
            <person name="Land M."/>
            <person name="Hauser L."/>
            <person name="Markowitz V."/>
            <person name="Cheng J.-F."/>
            <person name="Hugenholtz P."/>
            <person name="Woyke T."/>
            <person name="Wu D."/>
            <person name="Gronow S."/>
            <person name="Wellnitz S."/>
            <person name="Brambilla E."/>
            <person name="Klenk H.-P."/>
            <person name="Eisen J.A."/>
        </authorList>
    </citation>
    <scope>NUCLEOTIDE SEQUENCE [LARGE SCALE GENOMIC DNA]</scope>
    <source>
        <strain evidence="2">ATCC BAA-1111 / DSM 21527 / NCTC 11395 / H</strain>
    </source>
</reference>
<dbReference type="EMBL" id="CP002959">
    <property type="protein sequence ID" value="AFM12134.1"/>
    <property type="molecule type" value="Genomic_DNA"/>
</dbReference>
<dbReference type="Proteomes" id="UP000006048">
    <property type="component" value="Chromosome"/>
</dbReference>
<sequence>MRRAGLLIFIAAFQVLCAKPYSQRIKLADETLVQARDQGIPYEAMLDAALDKGPEAFERYILLMRKLDTSGAYFHFFHVYEAAEIAGDAKFAPATSKLKADDAKMLVQGLGEAHGWLKRKTAFAARFPKAANQFRALGIKVDF</sequence>
<proteinExistence type="predicted"/>
<dbReference type="RefSeq" id="WP_014802648.1">
    <property type="nucleotide sequence ID" value="NC_018020.1"/>
</dbReference>
<evidence type="ECO:0000313" key="1">
    <source>
        <dbReference type="EMBL" id="AFM12134.1"/>
    </source>
</evidence>
<gene>
    <name evidence="1" type="ordered locus">Turpa_1486</name>
</gene>
<name>I4B4C7_TURPD</name>
<dbReference type="KEGG" id="tpx:Turpa_1486"/>
<protein>
    <submittedName>
        <fullName evidence="1">Uncharacterized protein</fullName>
    </submittedName>
</protein>
<keyword evidence="2" id="KW-1185">Reference proteome</keyword>
<organism evidence="1 2">
    <name type="scientific">Turneriella parva (strain ATCC BAA-1111 / DSM 21527 / NCTC 11395 / H)</name>
    <name type="common">Leptospira parva</name>
    <dbReference type="NCBI Taxonomy" id="869212"/>
    <lineage>
        <taxon>Bacteria</taxon>
        <taxon>Pseudomonadati</taxon>
        <taxon>Spirochaetota</taxon>
        <taxon>Spirochaetia</taxon>
        <taxon>Leptospirales</taxon>
        <taxon>Leptospiraceae</taxon>
        <taxon>Turneriella</taxon>
    </lineage>
</organism>
<dbReference type="STRING" id="869212.Turpa_1486"/>
<dbReference type="AlphaFoldDB" id="I4B4C7"/>
<accession>I4B4C7</accession>